<dbReference type="Proteomes" id="UP000272942">
    <property type="component" value="Unassembled WGS sequence"/>
</dbReference>
<evidence type="ECO:0000313" key="3">
    <source>
        <dbReference type="WBParaSite" id="ECPE_0001845801-mRNA-1"/>
    </source>
</evidence>
<dbReference type="WBParaSite" id="ECPE_0001845801-mRNA-1">
    <property type="protein sequence ID" value="ECPE_0001845801-mRNA-1"/>
    <property type="gene ID" value="ECPE_0001845801"/>
</dbReference>
<dbReference type="EMBL" id="UZAN01078349">
    <property type="protein sequence ID" value="VDP96303.1"/>
    <property type="molecule type" value="Genomic_DNA"/>
</dbReference>
<dbReference type="OrthoDB" id="7763505at2759"/>
<organism evidence="3">
    <name type="scientific">Echinostoma caproni</name>
    <dbReference type="NCBI Taxonomy" id="27848"/>
    <lineage>
        <taxon>Eukaryota</taxon>
        <taxon>Metazoa</taxon>
        <taxon>Spiralia</taxon>
        <taxon>Lophotrochozoa</taxon>
        <taxon>Platyhelminthes</taxon>
        <taxon>Trematoda</taxon>
        <taxon>Digenea</taxon>
        <taxon>Plagiorchiida</taxon>
        <taxon>Echinostomata</taxon>
        <taxon>Echinostomatoidea</taxon>
        <taxon>Echinostomatidae</taxon>
        <taxon>Echinostoma</taxon>
    </lineage>
</organism>
<dbReference type="AlphaFoldDB" id="A0A183BGS3"/>
<protein>
    <submittedName>
        <fullName evidence="3">RanBP2-type domain-containing protein</fullName>
    </submittedName>
</protein>
<keyword evidence="2" id="KW-1185">Reference proteome</keyword>
<name>A0A183BGS3_9TREM</name>
<accession>A0A183BGS3</accession>
<evidence type="ECO:0000313" key="1">
    <source>
        <dbReference type="EMBL" id="VDP96303.1"/>
    </source>
</evidence>
<proteinExistence type="predicted"/>
<gene>
    <name evidence="1" type="ORF">ECPE_LOCUS18408</name>
</gene>
<sequence>MSNLREMFMQMLYTQNMLIEALAKKMDQSSSLQSINAGLTSENLANVITEFTYDADAELTFESWDIFTVDCALWEDTDKCLQVRKTQSEDSVTYAGRINLEAERFKLKDLSMGQFKCLPFVSGLQSATDTELRNRILSQIENSADLTLHNITEERQRIENIKMDSALIAKGSDYNTVNRLQVSPNKREAWNAPINPKSRPPTACWKCGNWNFVKYSPYADRICHVCGKKDTKT</sequence>
<reference evidence="1 2" key="2">
    <citation type="submission" date="2018-11" db="EMBL/GenBank/DDBJ databases">
        <authorList>
            <consortium name="Pathogen Informatics"/>
        </authorList>
    </citation>
    <scope>NUCLEOTIDE SEQUENCE [LARGE SCALE GENOMIC DNA]</scope>
    <source>
        <strain evidence="1 2">Egypt</strain>
    </source>
</reference>
<evidence type="ECO:0000313" key="2">
    <source>
        <dbReference type="Proteomes" id="UP000272942"/>
    </source>
</evidence>
<reference evidence="3" key="1">
    <citation type="submission" date="2016-06" db="UniProtKB">
        <authorList>
            <consortium name="WormBaseParasite"/>
        </authorList>
    </citation>
    <scope>IDENTIFICATION</scope>
</reference>